<feature type="region of interest" description="Disordered" evidence="1">
    <location>
        <begin position="246"/>
        <end position="267"/>
    </location>
</feature>
<organism evidence="3 4">
    <name type="scientific">Oidiodendron maius (strain Zn)</name>
    <dbReference type="NCBI Taxonomy" id="913774"/>
    <lineage>
        <taxon>Eukaryota</taxon>
        <taxon>Fungi</taxon>
        <taxon>Dikarya</taxon>
        <taxon>Ascomycota</taxon>
        <taxon>Pezizomycotina</taxon>
        <taxon>Leotiomycetes</taxon>
        <taxon>Leotiomycetes incertae sedis</taxon>
        <taxon>Myxotrichaceae</taxon>
        <taxon>Oidiodendron</taxon>
    </lineage>
</organism>
<dbReference type="PANTHER" id="PTHR10622">
    <property type="entry name" value="HET DOMAIN-CONTAINING PROTEIN"/>
    <property type="match status" value="1"/>
</dbReference>
<dbReference type="AlphaFoldDB" id="A0A0C3CY42"/>
<proteinExistence type="predicted"/>
<dbReference type="InParanoid" id="A0A0C3CY42"/>
<dbReference type="EMBL" id="KN832889">
    <property type="protein sequence ID" value="KIM94572.1"/>
    <property type="molecule type" value="Genomic_DNA"/>
</dbReference>
<dbReference type="PANTHER" id="PTHR10622:SF11">
    <property type="entry name" value="HET-DOMAIN-CONTAINING PROTEIN"/>
    <property type="match status" value="1"/>
</dbReference>
<protein>
    <recommendedName>
        <fullName evidence="2">Heterokaryon incompatibility domain-containing protein</fullName>
    </recommendedName>
</protein>
<evidence type="ECO:0000256" key="1">
    <source>
        <dbReference type="SAM" id="MobiDB-lite"/>
    </source>
</evidence>
<evidence type="ECO:0000259" key="2">
    <source>
        <dbReference type="Pfam" id="PF06985"/>
    </source>
</evidence>
<keyword evidence="4" id="KW-1185">Reference proteome</keyword>
<name>A0A0C3CY42_OIDMZ</name>
<gene>
    <name evidence="3" type="ORF">OIDMADRAFT_135560</name>
</gene>
<dbReference type="Proteomes" id="UP000054321">
    <property type="component" value="Unassembled WGS sequence"/>
</dbReference>
<sequence>MRLIEIKGFGELCLTKNFTEDIPRYAILSHTWGGDDDEVTFADFIAGAGLSKAGYRKIEFCRKQAVKDGLQYFWVDTCCIDKSNPAELSEAINSMFHWYRDAVKCYVYLIDVSTCGPGTDKSISRSVWGLEFRQSRWFTRAWTLQELIAPATVEFFSREGQRLGDKRSEEALLEQITGIPVEVFRGKSIAEYTVNQWMIWATERRAKRKEDEAYCLLGIFNVHMSLKYGEGRAKAFARLQSKIQKHSQNRISGKNCNNSKLDTHSRT</sequence>
<evidence type="ECO:0000313" key="4">
    <source>
        <dbReference type="Proteomes" id="UP000054321"/>
    </source>
</evidence>
<dbReference type="Pfam" id="PF06985">
    <property type="entry name" value="HET"/>
    <property type="match status" value="1"/>
</dbReference>
<feature type="compositionally biased region" description="Polar residues" evidence="1">
    <location>
        <begin position="249"/>
        <end position="260"/>
    </location>
</feature>
<feature type="domain" description="Heterokaryon incompatibility" evidence="2">
    <location>
        <begin position="25"/>
        <end position="112"/>
    </location>
</feature>
<dbReference type="STRING" id="913774.A0A0C3CY42"/>
<dbReference type="OrthoDB" id="674604at2759"/>
<dbReference type="InterPro" id="IPR010730">
    <property type="entry name" value="HET"/>
</dbReference>
<accession>A0A0C3CY42</accession>
<reference evidence="3 4" key="1">
    <citation type="submission" date="2014-04" db="EMBL/GenBank/DDBJ databases">
        <authorList>
            <consortium name="DOE Joint Genome Institute"/>
            <person name="Kuo A."/>
            <person name="Martino E."/>
            <person name="Perotto S."/>
            <person name="Kohler A."/>
            <person name="Nagy L.G."/>
            <person name="Floudas D."/>
            <person name="Copeland A."/>
            <person name="Barry K.W."/>
            <person name="Cichocki N."/>
            <person name="Veneault-Fourrey C."/>
            <person name="LaButti K."/>
            <person name="Lindquist E.A."/>
            <person name="Lipzen A."/>
            <person name="Lundell T."/>
            <person name="Morin E."/>
            <person name="Murat C."/>
            <person name="Sun H."/>
            <person name="Tunlid A."/>
            <person name="Henrissat B."/>
            <person name="Grigoriev I.V."/>
            <person name="Hibbett D.S."/>
            <person name="Martin F."/>
            <person name="Nordberg H.P."/>
            <person name="Cantor M.N."/>
            <person name="Hua S.X."/>
        </authorList>
    </citation>
    <scope>NUCLEOTIDE SEQUENCE [LARGE SCALE GENOMIC DNA]</scope>
    <source>
        <strain evidence="3 4">Zn</strain>
    </source>
</reference>
<dbReference type="HOGENOM" id="CLU_000288_138_0_1"/>
<evidence type="ECO:0000313" key="3">
    <source>
        <dbReference type="EMBL" id="KIM94572.1"/>
    </source>
</evidence>
<reference evidence="4" key="2">
    <citation type="submission" date="2015-01" db="EMBL/GenBank/DDBJ databases">
        <title>Evolutionary Origins and Diversification of the Mycorrhizal Mutualists.</title>
        <authorList>
            <consortium name="DOE Joint Genome Institute"/>
            <consortium name="Mycorrhizal Genomics Consortium"/>
            <person name="Kohler A."/>
            <person name="Kuo A."/>
            <person name="Nagy L.G."/>
            <person name="Floudas D."/>
            <person name="Copeland A."/>
            <person name="Barry K.W."/>
            <person name="Cichocki N."/>
            <person name="Veneault-Fourrey C."/>
            <person name="LaButti K."/>
            <person name="Lindquist E.A."/>
            <person name="Lipzen A."/>
            <person name="Lundell T."/>
            <person name="Morin E."/>
            <person name="Murat C."/>
            <person name="Riley R."/>
            <person name="Ohm R."/>
            <person name="Sun H."/>
            <person name="Tunlid A."/>
            <person name="Henrissat B."/>
            <person name="Grigoriev I.V."/>
            <person name="Hibbett D.S."/>
            <person name="Martin F."/>
        </authorList>
    </citation>
    <scope>NUCLEOTIDE SEQUENCE [LARGE SCALE GENOMIC DNA]</scope>
    <source>
        <strain evidence="4">Zn</strain>
    </source>
</reference>